<feature type="compositionally biased region" description="Pro residues" evidence="1">
    <location>
        <begin position="242"/>
        <end position="251"/>
    </location>
</feature>
<reference evidence="2" key="2">
    <citation type="submission" date="2023-06" db="EMBL/GenBank/DDBJ databases">
        <authorList>
            <consortium name="Lawrence Berkeley National Laboratory"/>
            <person name="Mondo S.J."/>
            <person name="Hensen N."/>
            <person name="Bonometti L."/>
            <person name="Westerberg I."/>
            <person name="Brannstrom I.O."/>
            <person name="Guillou S."/>
            <person name="Cros-Aarteil S."/>
            <person name="Calhoun S."/>
            <person name="Haridas S."/>
            <person name="Kuo A."/>
            <person name="Pangilinan J."/>
            <person name="Riley R."/>
            <person name="Labutti K."/>
            <person name="Andreopoulos B."/>
            <person name="Lipzen A."/>
            <person name="Chen C."/>
            <person name="Yanf M."/>
            <person name="Daum C."/>
            <person name="Ng V."/>
            <person name="Clum A."/>
            <person name="Steindorff A."/>
            <person name="Ohm R."/>
            <person name="Martin F."/>
            <person name="Silar P."/>
            <person name="Natvig D."/>
            <person name="Lalanne C."/>
            <person name="Gautier V."/>
            <person name="Ament-Velasquez S.L."/>
            <person name="Kruys A."/>
            <person name="Hutchinson M.I."/>
            <person name="Powell A.J."/>
            <person name="Barry K."/>
            <person name="Miller A.N."/>
            <person name="Grigoriev I.V."/>
            <person name="Debuchy R."/>
            <person name="Gladieux P."/>
            <person name="Thoren M.H."/>
            <person name="Johannesson H."/>
        </authorList>
    </citation>
    <scope>NUCLEOTIDE SEQUENCE</scope>
    <source>
        <strain evidence="2">CBS 626.80</strain>
    </source>
</reference>
<feature type="region of interest" description="Disordered" evidence="1">
    <location>
        <begin position="58"/>
        <end position="107"/>
    </location>
</feature>
<feature type="compositionally biased region" description="Low complexity" evidence="1">
    <location>
        <begin position="321"/>
        <end position="332"/>
    </location>
</feature>
<organism evidence="2 3">
    <name type="scientific">Pseudoneurospora amorphoporcata</name>
    <dbReference type="NCBI Taxonomy" id="241081"/>
    <lineage>
        <taxon>Eukaryota</taxon>
        <taxon>Fungi</taxon>
        <taxon>Dikarya</taxon>
        <taxon>Ascomycota</taxon>
        <taxon>Pezizomycotina</taxon>
        <taxon>Sordariomycetes</taxon>
        <taxon>Sordariomycetidae</taxon>
        <taxon>Sordariales</taxon>
        <taxon>Sordariaceae</taxon>
        <taxon>Pseudoneurospora</taxon>
    </lineage>
</organism>
<name>A0AAN6SIC1_9PEZI</name>
<evidence type="ECO:0000313" key="2">
    <source>
        <dbReference type="EMBL" id="KAK3954439.1"/>
    </source>
</evidence>
<feature type="compositionally biased region" description="Low complexity" evidence="1">
    <location>
        <begin position="84"/>
        <end position="103"/>
    </location>
</feature>
<proteinExistence type="predicted"/>
<gene>
    <name evidence="2" type="ORF">QBC32DRAFT_89019</name>
</gene>
<dbReference type="EMBL" id="MU859090">
    <property type="protein sequence ID" value="KAK3954439.1"/>
    <property type="molecule type" value="Genomic_DNA"/>
</dbReference>
<evidence type="ECO:0000313" key="3">
    <source>
        <dbReference type="Proteomes" id="UP001303222"/>
    </source>
</evidence>
<keyword evidence="3" id="KW-1185">Reference proteome</keyword>
<feature type="non-terminal residue" evidence="2">
    <location>
        <position position="1"/>
    </location>
</feature>
<accession>A0AAN6SIC1</accession>
<sequence length="348" mass="38633">KAAQKKSQKPQPPSPNFLLLFLPPPTVVFRVEPESYSFAACHFNVPIAIVPTTSEIDRIGPQEEPRSPAPRPARARRRLSLKGTTPTTTTTTTVALPGPRSPISRPPPSLRLLSTCTLSCCDVDRITITTTSLQLPRLLPPPHHLDFDFDVHSSQPGGDHDHDYTRSTPRHHVYHRTLFDWQIIGITSTSSLHDQGCWILGKRECTTHTQLEALPFSDAHHCLGTYQQQQQQQQQQRHHHQPPSPPSPSFPDPVLTGTRLLHLCTSPSTPSIDLPRGTGDIARQNAISKRSSPKKKGLCNRDRPSIAAPTSQPPATHYFQPRNISPRSPSPRFGRCNCFSSAPHPTFS</sequence>
<dbReference type="AlphaFoldDB" id="A0AAN6SIC1"/>
<feature type="region of interest" description="Disordered" evidence="1">
    <location>
        <begin position="225"/>
        <end position="348"/>
    </location>
</feature>
<evidence type="ECO:0000256" key="1">
    <source>
        <dbReference type="SAM" id="MobiDB-lite"/>
    </source>
</evidence>
<reference evidence="2" key="1">
    <citation type="journal article" date="2023" name="Mol. Phylogenet. Evol.">
        <title>Genome-scale phylogeny and comparative genomics of the fungal order Sordariales.</title>
        <authorList>
            <person name="Hensen N."/>
            <person name="Bonometti L."/>
            <person name="Westerberg I."/>
            <person name="Brannstrom I.O."/>
            <person name="Guillou S."/>
            <person name="Cros-Aarteil S."/>
            <person name="Calhoun S."/>
            <person name="Haridas S."/>
            <person name="Kuo A."/>
            <person name="Mondo S."/>
            <person name="Pangilinan J."/>
            <person name="Riley R."/>
            <person name="LaButti K."/>
            <person name="Andreopoulos B."/>
            <person name="Lipzen A."/>
            <person name="Chen C."/>
            <person name="Yan M."/>
            <person name="Daum C."/>
            <person name="Ng V."/>
            <person name="Clum A."/>
            <person name="Steindorff A."/>
            <person name="Ohm R.A."/>
            <person name="Martin F."/>
            <person name="Silar P."/>
            <person name="Natvig D.O."/>
            <person name="Lalanne C."/>
            <person name="Gautier V."/>
            <person name="Ament-Velasquez S.L."/>
            <person name="Kruys A."/>
            <person name="Hutchinson M.I."/>
            <person name="Powell A.J."/>
            <person name="Barry K."/>
            <person name="Miller A.N."/>
            <person name="Grigoriev I.V."/>
            <person name="Debuchy R."/>
            <person name="Gladieux P."/>
            <person name="Hiltunen Thoren M."/>
            <person name="Johannesson H."/>
        </authorList>
    </citation>
    <scope>NUCLEOTIDE SEQUENCE</scope>
    <source>
        <strain evidence="2">CBS 626.80</strain>
    </source>
</reference>
<dbReference type="Proteomes" id="UP001303222">
    <property type="component" value="Unassembled WGS sequence"/>
</dbReference>
<comment type="caution">
    <text evidence="2">The sequence shown here is derived from an EMBL/GenBank/DDBJ whole genome shotgun (WGS) entry which is preliminary data.</text>
</comment>
<protein>
    <submittedName>
        <fullName evidence="2">Uncharacterized protein</fullName>
    </submittedName>
</protein>